<dbReference type="GO" id="GO:0004708">
    <property type="term" value="F:MAP kinase kinase activity"/>
    <property type="evidence" value="ECO:0007669"/>
    <property type="project" value="UniProtKB-EC"/>
</dbReference>
<sequence length="386" mass="41774">MPPPPGLGLKIDVGSVAAELAKHPDITQGGTVHLGEMIVSASGLISQSGETIKFLSPDDISVNDAGFLGRGSSGSVRKVRRSGTDTFMALKEIKVTSQNHLQEIRRELATLHVDKSDDPSQPAPVQCPYLVDFYGAYSHEGCVYIAMECMDGSLVDLAPMPDAALASVSRDVLLGLQYLHQQRRLIHRDMKPGNVLYNATTGCAKISDFGVSSALDQHNESAHTFVGTVTYMSPERLRGESYSFEGDVWSWGISVAELALGAHPYSHLTNPGDSTETKFWVLMQHLNGDGPVIALPSTFNPLLAAFIHACLTKDAATRPTIAELLKHPFITTFAGVEHVDASAIRTSVTSWIAEKKQKAQQAQREPKSGGINLESALTRLVDMKKR</sequence>
<dbReference type="SMART" id="SM00220">
    <property type="entry name" value="S_TKc"/>
    <property type="match status" value="1"/>
</dbReference>
<keyword evidence="1" id="KW-0808">Transferase</keyword>
<dbReference type="Gene3D" id="1.10.510.10">
    <property type="entry name" value="Transferase(Phosphotransferase) domain 1"/>
    <property type="match status" value="1"/>
</dbReference>
<evidence type="ECO:0000256" key="6">
    <source>
        <dbReference type="ARBA" id="ARBA00038999"/>
    </source>
</evidence>
<comment type="catalytic activity">
    <reaction evidence="7">
        <text>L-seryl-[protein] + ATP = O-phospho-L-seryl-[protein] + ADP + H(+)</text>
        <dbReference type="Rhea" id="RHEA:17989"/>
        <dbReference type="Rhea" id="RHEA-COMP:9863"/>
        <dbReference type="Rhea" id="RHEA-COMP:11604"/>
        <dbReference type="ChEBI" id="CHEBI:15378"/>
        <dbReference type="ChEBI" id="CHEBI:29999"/>
        <dbReference type="ChEBI" id="CHEBI:30616"/>
        <dbReference type="ChEBI" id="CHEBI:83421"/>
        <dbReference type="ChEBI" id="CHEBI:456216"/>
        <dbReference type="EC" id="2.7.12.2"/>
    </reaction>
</comment>
<feature type="domain" description="Protein kinase" evidence="12">
    <location>
        <begin position="62"/>
        <end position="330"/>
    </location>
</feature>
<dbReference type="PANTHER" id="PTHR48013:SF9">
    <property type="entry name" value="DUAL SPECIFICITY MITOGEN-ACTIVATED PROTEIN KINASE KINASE 5"/>
    <property type="match status" value="1"/>
</dbReference>
<evidence type="ECO:0000313" key="13">
    <source>
        <dbReference type="EMBL" id="CUF99019.1"/>
    </source>
</evidence>
<organism evidence="13 14">
    <name type="scientific">Bodo saltans</name>
    <name type="common">Flagellated protozoan</name>
    <dbReference type="NCBI Taxonomy" id="75058"/>
    <lineage>
        <taxon>Eukaryota</taxon>
        <taxon>Discoba</taxon>
        <taxon>Euglenozoa</taxon>
        <taxon>Kinetoplastea</taxon>
        <taxon>Metakinetoplastina</taxon>
        <taxon>Eubodonida</taxon>
        <taxon>Bodonidae</taxon>
        <taxon>Bodo</taxon>
    </lineage>
</organism>
<evidence type="ECO:0000256" key="5">
    <source>
        <dbReference type="ARBA" id="ARBA00038035"/>
    </source>
</evidence>
<dbReference type="Proteomes" id="UP000051952">
    <property type="component" value="Unassembled WGS sequence"/>
</dbReference>
<dbReference type="Pfam" id="PF00069">
    <property type="entry name" value="Pkinase"/>
    <property type="match status" value="1"/>
</dbReference>
<dbReference type="InterPro" id="IPR008271">
    <property type="entry name" value="Ser/Thr_kinase_AS"/>
</dbReference>
<dbReference type="InterPro" id="IPR017441">
    <property type="entry name" value="Protein_kinase_ATP_BS"/>
</dbReference>
<evidence type="ECO:0000256" key="10">
    <source>
        <dbReference type="PROSITE-ProRule" id="PRU10141"/>
    </source>
</evidence>
<dbReference type="AlphaFoldDB" id="A0A0S4IQX7"/>
<dbReference type="OrthoDB" id="10252354at2759"/>
<dbReference type="InterPro" id="IPR011009">
    <property type="entry name" value="Kinase-like_dom_sf"/>
</dbReference>
<dbReference type="PANTHER" id="PTHR48013">
    <property type="entry name" value="DUAL SPECIFICITY MITOGEN-ACTIVATED PROTEIN KINASE KINASE 5-RELATED"/>
    <property type="match status" value="1"/>
</dbReference>
<dbReference type="PROSITE" id="PS00108">
    <property type="entry name" value="PROTEIN_KINASE_ST"/>
    <property type="match status" value="1"/>
</dbReference>
<evidence type="ECO:0000256" key="7">
    <source>
        <dbReference type="ARBA" id="ARBA00049014"/>
    </source>
</evidence>
<keyword evidence="14" id="KW-1185">Reference proteome</keyword>
<comment type="similarity">
    <text evidence="5">Belongs to the protein kinase superfamily. STE Ser/Thr protein kinase family. MAP kinase kinase subfamily.</text>
</comment>
<evidence type="ECO:0000256" key="11">
    <source>
        <dbReference type="RuleBase" id="RU000304"/>
    </source>
</evidence>
<comment type="catalytic activity">
    <reaction evidence="8">
        <text>L-threonyl-[protein] + ATP = O-phospho-L-threonyl-[protein] + ADP + H(+)</text>
        <dbReference type="Rhea" id="RHEA:46608"/>
        <dbReference type="Rhea" id="RHEA-COMP:11060"/>
        <dbReference type="Rhea" id="RHEA-COMP:11605"/>
        <dbReference type="ChEBI" id="CHEBI:15378"/>
        <dbReference type="ChEBI" id="CHEBI:30013"/>
        <dbReference type="ChEBI" id="CHEBI:30616"/>
        <dbReference type="ChEBI" id="CHEBI:61977"/>
        <dbReference type="ChEBI" id="CHEBI:456216"/>
        <dbReference type="EC" id="2.7.12.2"/>
    </reaction>
</comment>
<gene>
    <name evidence="13" type="ORF">BSAL_68700</name>
</gene>
<dbReference type="Gene3D" id="3.30.200.20">
    <property type="entry name" value="Phosphorylase Kinase, domain 1"/>
    <property type="match status" value="1"/>
</dbReference>
<name>A0A0S4IQX7_BODSA</name>
<dbReference type="InterPro" id="IPR000719">
    <property type="entry name" value="Prot_kinase_dom"/>
</dbReference>
<dbReference type="PROSITE" id="PS50011">
    <property type="entry name" value="PROTEIN_KINASE_DOM"/>
    <property type="match status" value="1"/>
</dbReference>
<dbReference type="VEuPathDB" id="TriTrypDB:BSAL_68700"/>
<evidence type="ECO:0000256" key="3">
    <source>
        <dbReference type="ARBA" id="ARBA00022777"/>
    </source>
</evidence>
<keyword evidence="2 10" id="KW-0547">Nucleotide-binding</keyword>
<evidence type="ECO:0000313" key="14">
    <source>
        <dbReference type="Proteomes" id="UP000051952"/>
    </source>
</evidence>
<dbReference type="EC" id="2.7.12.2" evidence="6"/>
<accession>A0A0S4IQX7</accession>
<evidence type="ECO:0000256" key="8">
    <source>
        <dbReference type="ARBA" id="ARBA00049299"/>
    </source>
</evidence>
<dbReference type="OMA" id="HILLEFC"/>
<evidence type="ECO:0000256" key="9">
    <source>
        <dbReference type="ARBA" id="ARBA00051693"/>
    </source>
</evidence>
<dbReference type="PROSITE" id="PS00107">
    <property type="entry name" value="PROTEIN_KINASE_ATP"/>
    <property type="match status" value="1"/>
</dbReference>
<comment type="catalytic activity">
    <reaction evidence="9">
        <text>L-tyrosyl-[protein] + ATP = O-phospho-L-tyrosyl-[protein] + ADP + H(+)</text>
        <dbReference type="Rhea" id="RHEA:10596"/>
        <dbReference type="Rhea" id="RHEA-COMP:10136"/>
        <dbReference type="Rhea" id="RHEA-COMP:20101"/>
        <dbReference type="ChEBI" id="CHEBI:15378"/>
        <dbReference type="ChEBI" id="CHEBI:30616"/>
        <dbReference type="ChEBI" id="CHEBI:46858"/>
        <dbReference type="ChEBI" id="CHEBI:61978"/>
        <dbReference type="ChEBI" id="CHEBI:456216"/>
        <dbReference type="EC" id="2.7.12.2"/>
    </reaction>
</comment>
<protein>
    <recommendedName>
        <fullName evidence="6">mitogen-activated protein kinase kinase</fullName>
        <ecNumber evidence="6">2.7.12.2</ecNumber>
    </recommendedName>
</protein>
<keyword evidence="11" id="KW-0723">Serine/threonine-protein kinase</keyword>
<keyword evidence="4 10" id="KW-0067">ATP-binding</keyword>
<keyword evidence="3 13" id="KW-0418">Kinase</keyword>
<dbReference type="EMBL" id="CYKH01000480">
    <property type="protein sequence ID" value="CUF99019.1"/>
    <property type="molecule type" value="Genomic_DNA"/>
</dbReference>
<proteinExistence type="inferred from homology"/>
<evidence type="ECO:0000256" key="1">
    <source>
        <dbReference type="ARBA" id="ARBA00022679"/>
    </source>
</evidence>
<evidence type="ECO:0000256" key="2">
    <source>
        <dbReference type="ARBA" id="ARBA00022741"/>
    </source>
</evidence>
<dbReference type="GO" id="GO:0004674">
    <property type="term" value="F:protein serine/threonine kinase activity"/>
    <property type="evidence" value="ECO:0007669"/>
    <property type="project" value="UniProtKB-KW"/>
</dbReference>
<feature type="binding site" evidence="10">
    <location>
        <position position="91"/>
    </location>
    <ligand>
        <name>ATP</name>
        <dbReference type="ChEBI" id="CHEBI:30616"/>
    </ligand>
</feature>
<dbReference type="GO" id="GO:0005524">
    <property type="term" value="F:ATP binding"/>
    <property type="evidence" value="ECO:0007669"/>
    <property type="project" value="UniProtKB-UniRule"/>
</dbReference>
<evidence type="ECO:0000259" key="12">
    <source>
        <dbReference type="PROSITE" id="PS50011"/>
    </source>
</evidence>
<reference evidence="14" key="1">
    <citation type="submission" date="2015-09" db="EMBL/GenBank/DDBJ databases">
        <authorList>
            <consortium name="Pathogen Informatics"/>
        </authorList>
    </citation>
    <scope>NUCLEOTIDE SEQUENCE [LARGE SCALE GENOMIC DNA]</scope>
    <source>
        <strain evidence="14">Lake Konstanz</strain>
    </source>
</reference>
<dbReference type="SUPFAM" id="SSF56112">
    <property type="entry name" value="Protein kinase-like (PK-like)"/>
    <property type="match status" value="1"/>
</dbReference>
<evidence type="ECO:0000256" key="4">
    <source>
        <dbReference type="ARBA" id="ARBA00022840"/>
    </source>
</evidence>